<proteinExistence type="predicted"/>
<dbReference type="Proteomes" id="UP000286921">
    <property type="component" value="Unassembled WGS sequence"/>
</dbReference>
<keyword evidence="2" id="KW-1185">Reference proteome</keyword>
<comment type="caution">
    <text evidence="1">The sequence shown here is derived from an EMBL/GenBank/DDBJ whole genome shotgun (WGS) entry which is preliminary data.</text>
</comment>
<accession>A0A401KK91</accession>
<evidence type="ECO:0000313" key="1">
    <source>
        <dbReference type="EMBL" id="GCB19703.1"/>
    </source>
</evidence>
<organism evidence="1 2">
    <name type="scientific">Aspergillus awamori</name>
    <name type="common">Black koji mold</name>
    <dbReference type="NCBI Taxonomy" id="105351"/>
    <lineage>
        <taxon>Eukaryota</taxon>
        <taxon>Fungi</taxon>
        <taxon>Dikarya</taxon>
        <taxon>Ascomycota</taxon>
        <taxon>Pezizomycotina</taxon>
        <taxon>Eurotiomycetes</taxon>
        <taxon>Eurotiomycetidae</taxon>
        <taxon>Eurotiales</taxon>
        <taxon>Aspergillaceae</taxon>
        <taxon>Aspergillus</taxon>
    </lineage>
</organism>
<name>A0A401KK91_ASPAW</name>
<sequence>MGVENRLSREEGYKTPEAIGFTEVNLCFAACAFSYQQKRIGVEQETANAEDNEALDLHREARREGQWQEVREKKGYADAAKSRGSDSCFDRLISSLEGLSGREIKWLSSYQRAPVVLVLPLVELHFEVRCRRPSRAVVGYSLLQGVAGPPLGAVRHFYESVELWNGSSAYGASYPFIFILLVHAQHQGPQPRNPPAAKTAWDFSYR</sequence>
<dbReference type="AlphaFoldDB" id="A0A401KK91"/>
<gene>
    <name evidence="1" type="ORF">AAWM_02588</name>
</gene>
<reference evidence="1 2" key="1">
    <citation type="submission" date="2016-09" db="EMBL/GenBank/DDBJ databases">
        <title>Aspergillus awamori IFM 58123T.</title>
        <authorList>
            <person name="Kusuya Y."/>
            <person name="Shimizu M."/>
            <person name="Takahashi H."/>
            <person name="Yaguchi T."/>
        </authorList>
    </citation>
    <scope>NUCLEOTIDE SEQUENCE [LARGE SCALE GENOMIC DNA]</scope>
    <source>
        <strain evidence="1 2">IFM 58123</strain>
    </source>
</reference>
<evidence type="ECO:0000313" key="2">
    <source>
        <dbReference type="Proteomes" id="UP000286921"/>
    </source>
</evidence>
<dbReference type="EMBL" id="BDHI01000002">
    <property type="protein sequence ID" value="GCB19703.1"/>
    <property type="molecule type" value="Genomic_DNA"/>
</dbReference>
<protein>
    <submittedName>
        <fullName evidence="1">Uncharacterized protein</fullName>
    </submittedName>
</protein>